<comment type="caution">
    <text evidence="1">The sequence shown here is derived from an EMBL/GenBank/DDBJ whole genome shotgun (WGS) entry which is preliminary data.</text>
</comment>
<dbReference type="AlphaFoldDB" id="A0AB73FET6"/>
<protein>
    <submittedName>
        <fullName evidence="1">Uncharacterized protein</fullName>
    </submittedName>
</protein>
<sequence>MRENLTISQLKLIASTVTDPEDLKFFGSTVAPSDFSSWRLGFSIKSNEGFLLHSHGKKLREFKTLDSMSKFVHDNFNTDYFIITFR</sequence>
<gene>
    <name evidence="1" type="ORF">APD06_15015</name>
</gene>
<evidence type="ECO:0000313" key="1">
    <source>
        <dbReference type="EMBL" id="KQD19453.1"/>
    </source>
</evidence>
<dbReference type="RefSeq" id="WP_057692664.1">
    <property type="nucleotide sequence ID" value="NZ_LLFE01000052.1"/>
</dbReference>
<dbReference type="EMBL" id="LLFE01000052">
    <property type="protein sequence ID" value="KQD19453.1"/>
    <property type="molecule type" value="Genomic_DNA"/>
</dbReference>
<evidence type="ECO:0000313" key="2">
    <source>
        <dbReference type="Proteomes" id="UP000051322"/>
    </source>
</evidence>
<proteinExistence type="predicted"/>
<dbReference type="Proteomes" id="UP000051322">
    <property type="component" value="Unassembled WGS sequence"/>
</dbReference>
<organism evidence="1 2">
    <name type="scientific">Acinetobacter baumannii</name>
    <dbReference type="NCBI Taxonomy" id="470"/>
    <lineage>
        <taxon>Bacteria</taxon>
        <taxon>Pseudomonadati</taxon>
        <taxon>Pseudomonadota</taxon>
        <taxon>Gammaproteobacteria</taxon>
        <taxon>Moraxellales</taxon>
        <taxon>Moraxellaceae</taxon>
        <taxon>Acinetobacter</taxon>
        <taxon>Acinetobacter calcoaceticus/baumannii complex</taxon>
    </lineage>
</organism>
<name>A0AB73FET6_ACIBA</name>
<reference evidence="1 2" key="1">
    <citation type="submission" date="2015-10" db="EMBL/GenBank/DDBJ databases">
        <title>The utility of whole genome sequencing in characterizing Acinetobacter epidemiology and analyzing hospital outbreaks.</title>
        <authorList>
            <person name="Ozer E.A."/>
            <person name="Fitzpatrick M.A."/>
            <person name="Hauser A.R."/>
        </authorList>
    </citation>
    <scope>NUCLEOTIDE SEQUENCE [LARGE SCALE GENOMIC DNA]</scope>
    <source>
        <strain evidence="1 2">ABBL059</strain>
    </source>
</reference>
<accession>A0AB73FET6</accession>